<evidence type="ECO:0000256" key="1">
    <source>
        <dbReference type="ARBA" id="ARBA00004141"/>
    </source>
</evidence>
<evidence type="ECO:0000256" key="7">
    <source>
        <dbReference type="ARBA" id="ARBA00022989"/>
    </source>
</evidence>
<dbReference type="PROSITE" id="PS50893">
    <property type="entry name" value="ABC_TRANSPORTER_2"/>
    <property type="match status" value="1"/>
</dbReference>
<dbReference type="CDD" id="cd00030">
    <property type="entry name" value="C2"/>
    <property type="match status" value="1"/>
</dbReference>
<feature type="domain" description="Rap-GAP" evidence="11">
    <location>
        <begin position="364"/>
        <end position="579"/>
    </location>
</feature>
<dbReference type="GO" id="GO:0016020">
    <property type="term" value="C:membrane"/>
    <property type="evidence" value="ECO:0007669"/>
    <property type="project" value="UniProtKB-SubCell"/>
</dbReference>
<feature type="transmembrane region" description="Helical" evidence="10">
    <location>
        <begin position="2366"/>
        <end position="2385"/>
    </location>
</feature>
<evidence type="ECO:0000256" key="5">
    <source>
        <dbReference type="ARBA" id="ARBA00022741"/>
    </source>
</evidence>
<evidence type="ECO:0000259" key="12">
    <source>
        <dbReference type="PROSITE" id="PS50893"/>
    </source>
</evidence>
<keyword evidence="8 10" id="KW-0472">Membrane</keyword>
<feature type="transmembrane region" description="Helical" evidence="10">
    <location>
        <begin position="2224"/>
        <end position="2242"/>
    </location>
</feature>
<evidence type="ECO:0000256" key="2">
    <source>
        <dbReference type="ARBA" id="ARBA00022448"/>
    </source>
</evidence>
<feature type="transmembrane region" description="Helical" evidence="10">
    <location>
        <begin position="2134"/>
        <end position="2155"/>
    </location>
</feature>
<feature type="transmembrane region" description="Helical" evidence="10">
    <location>
        <begin position="2304"/>
        <end position="2325"/>
    </location>
</feature>
<dbReference type="SUPFAM" id="SSF111347">
    <property type="entry name" value="Rap/Ran-GAP"/>
    <property type="match status" value="1"/>
</dbReference>
<accession>A0A0L0DPI0</accession>
<dbReference type="InterPro" id="IPR003439">
    <property type="entry name" value="ABC_transporter-like_ATP-bd"/>
</dbReference>
<organism evidence="13 14">
    <name type="scientific">Thecamonas trahens ATCC 50062</name>
    <dbReference type="NCBI Taxonomy" id="461836"/>
    <lineage>
        <taxon>Eukaryota</taxon>
        <taxon>Apusozoa</taxon>
        <taxon>Apusomonadida</taxon>
        <taxon>Apusomonadidae</taxon>
        <taxon>Thecamonas</taxon>
    </lineage>
</organism>
<evidence type="ECO:0000259" key="11">
    <source>
        <dbReference type="PROSITE" id="PS50085"/>
    </source>
</evidence>
<dbReference type="SUPFAM" id="SSF52540">
    <property type="entry name" value="P-loop containing nucleoside triphosphate hydrolases"/>
    <property type="match status" value="1"/>
</dbReference>
<evidence type="ECO:0000313" key="13">
    <source>
        <dbReference type="EMBL" id="KNC53931.1"/>
    </source>
</evidence>
<dbReference type="GO" id="GO:0005524">
    <property type="term" value="F:ATP binding"/>
    <property type="evidence" value="ECO:0007669"/>
    <property type="project" value="UniProtKB-KW"/>
</dbReference>
<dbReference type="InterPro" id="IPR000742">
    <property type="entry name" value="EGF"/>
</dbReference>
<gene>
    <name evidence="13" type="ORF">AMSG_12276</name>
</gene>
<dbReference type="SMART" id="SM00181">
    <property type="entry name" value="EGF"/>
    <property type="match status" value="1"/>
</dbReference>
<dbReference type="STRING" id="461836.A0A0L0DPI0"/>
<dbReference type="Pfam" id="PF01061">
    <property type="entry name" value="ABC2_membrane"/>
    <property type="match status" value="1"/>
</dbReference>
<dbReference type="eggNOG" id="KOG3686">
    <property type="taxonomic scope" value="Eukaryota"/>
</dbReference>
<dbReference type="GeneID" id="25570190"/>
<dbReference type="RefSeq" id="XP_013754203.1">
    <property type="nucleotide sequence ID" value="XM_013898749.1"/>
</dbReference>
<dbReference type="PANTHER" id="PTHR48041:SF139">
    <property type="entry name" value="PROTEIN SCARLET"/>
    <property type="match status" value="1"/>
</dbReference>
<comment type="subcellular location">
    <subcellularLocation>
        <location evidence="1">Membrane</location>
        <topology evidence="1">Multi-pass membrane protein</topology>
    </subcellularLocation>
</comment>
<evidence type="ECO:0000256" key="6">
    <source>
        <dbReference type="ARBA" id="ARBA00022840"/>
    </source>
</evidence>
<dbReference type="InterPro" id="IPR003593">
    <property type="entry name" value="AAA+_ATPase"/>
</dbReference>
<proteinExistence type="predicted"/>
<keyword evidence="14" id="KW-1185">Reference proteome</keyword>
<evidence type="ECO:0000256" key="10">
    <source>
        <dbReference type="SAM" id="Phobius"/>
    </source>
</evidence>
<dbReference type="InterPro" id="IPR050352">
    <property type="entry name" value="ABCG_transporters"/>
</dbReference>
<dbReference type="PROSITE" id="PS50085">
    <property type="entry name" value="RAPGAP"/>
    <property type="match status" value="1"/>
</dbReference>
<dbReference type="eggNOG" id="KOG0061">
    <property type="taxonomic scope" value="Eukaryota"/>
</dbReference>
<dbReference type="InterPro" id="IPR000331">
    <property type="entry name" value="Rap/Ran_GAP_dom"/>
</dbReference>
<dbReference type="GO" id="GO:0051056">
    <property type="term" value="P:regulation of small GTPase mediated signal transduction"/>
    <property type="evidence" value="ECO:0007669"/>
    <property type="project" value="InterPro"/>
</dbReference>
<keyword evidence="2" id="KW-0813">Transport</keyword>
<reference evidence="13 14" key="1">
    <citation type="submission" date="2010-05" db="EMBL/GenBank/DDBJ databases">
        <title>The Genome Sequence of Thecamonas trahens ATCC 50062.</title>
        <authorList>
            <consortium name="The Broad Institute Genome Sequencing Platform"/>
            <person name="Russ C."/>
            <person name="Cuomo C."/>
            <person name="Shea T."/>
            <person name="Young S.K."/>
            <person name="Zeng Q."/>
            <person name="Koehrsen M."/>
            <person name="Haas B."/>
            <person name="Borodovsky M."/>
            <person name="Guigo R."/>
            <person name="Alvarado L."/>
            <person name="Berlin A."/>
            <person name="Bochicchio J."/>
            <person name="Borenstein D."/>
            <person name="Chapman S."/>
            <person name="Chen Z."/>
            <person name="Freedman E."/>
            <person name="Gellesch M."/>
            <person name="Goldberg J."/>
            <person name="Griggs A."/>
            <person name="Gujja S."/>
            <person name="Heilman E."/>
            <person name="Heiman D."/>
            <person name="Hepburn T."/>
            <person name="Howarth C."/>
            <person name="Jen D."/>
            <person name="Larson L."/>
            <person name="Mehta T."/>
            <person name="Park D."/>
            <person name="Pearson M."/>
            <person name="Roberts A."/>
            <person name="Saif S."/>
            <person name="Shenoy N."/>
            <person name="Sisk P."/>
            <person name="Stolte C."/>
            <person name="Sykes S."/>
            <person name="Thomson T."/>
            <person name="Walk T."/>
            <person name="White J."/>
            <person name="Yandava C."/>
            <person name="Burger G."/>
            <person name="Gray M.W."/>
            <person name="Holland P.W.H."/>
            <person name="King N."/>
            <person name="Lang F.B.F."/>
            <person name="Roger A.J."/>
            <person name="Ruiz-Trillo I."/>
            <person name="Lander E."/>
            <person name="Nusbaum C."/>
        </authorList>
    </citation>
    <scope>NUCLEOTIDE SEQUENCE [LARGE SCALE GENOMIC DNA]</scope>
    <source>
        <strain evidence="13 14">ATCC 50062</strain>
    </source>
</reference>
<dbReference type="Pfam" id="PF00005">
    <property type="entry name" value="ABC_tran"/>
    <property type="match status" value="1"/>
</dbReference>
<dbReference type="InterPro" id="IPR035974">
    <property type="entry name" value="Rap/Ran-GAP_sf"/>
</dbReference>
<evidence type="ECO:0000256" key="8">
    <source>
        <dbReference type="ARBA" id="ARBA00023136"/>
    </source>
</evidence>
<dbReference type="PANTHER" id="PTHR48041">
    <property type="entry name" value="ABC TRANSPORTER G FAMILY MEMBER 28"/>
    <property type="match status" value="1"/>
</dbReference>
<dbReference type="Gene3D" id="3.40.50.300">
    <property type="entry name" value="P-loop containing nucleotide triphosphate hydrolases"/>
    <property type="match status" value="1"/>
</dbReference>
<dbReference type="Proteomes" id="UP000054408">
    <property type="component" value="Unassembled WGS sequence"/>
</dbReference>
<feature type="domain" description="ABC transporter" evidence="12">
    <location>
        <begin position="1679"/>
        <end position="1924"/>
    </location>
</feature>
<dbReference type="InterPro" id="IPR027417">
    <property type="entry name" value="P-loop_NTPase"/>
</dbReference>
<dbReference type="PROSITE" id="PS00211">
    <property type="entry name" value="ABC_TRANSPORTER_1"/>
    <property type="match status" value="1"/>
</dbReference>
<dbReference type="GO" id="GO:0140359">
    <property type="term" value="F:ABC-type transporter activity"/>
    <property type="evidence" value="ECO:0007669"/>
    <property type="project" value="InterPro"/>
</dbReference>
<dbReference type="EMBL" id="GL349484">
    <property type="protein sequence ID" value="KNC53931.1"/>
    <property type="molecule type" value="Genomic_DNA"/>
</dbReference>
<keyword evidence="5" id="KW-0547">Nucleotide-binding</keyword>
<protein>
    <submittedName>
        <fullName evidence="13">Uncharacterized protein</fullName>
    </submittedName>
</protein>
<feature type="transmembrane region" description="Helical" evidence="10">
    <location>
        <begin position="2170"/>
        <end position="2190"/>
    </location>
</feature>
<dbReference type="GO" id="GO:0016887">
    <property type="term" value="F:ATP hydrolysis activity"/>
    <property type="evidence" value="ECO:0007669"/>
    <property type="project" value="InterPro"/>
</dbReference>
<dbReference type="InterPro" id="IPR013525">
    <property type="entry name" value="ABC2_TM"/>
</dbReference>
<dbReference type="Pfam" id="PF02145">
    <property type="entry name" value="Rap_GAP"/>
    <property type="match status" value="1"/>
</dbReference>
<evidence type="ECO:0000256" key="9">
    <source>
        <dbReference type="SAM" id="MobiDB-lite"/>
    </source>
</evidence>
<keyword evidence="3" id="KW-0343">GTPase activation</keyword>
<keyword evidence="6" id="KW-0067">ATP-binding</keyword>
<feature type="transmembrane region" description="Helical" evidence="10">
    <location>
        <begin position="1618"/>
        <end position="1642"/>
    </location>
</feature>
<dbReference type="OrthoDB" id="2499658at2759"/>
<evidence type="ECO:0000256" key="4">
    <source>
        <dbReference type="ARBA" id="ARBA00022692"/>
    </source>
</evidence>
<evidence type="ECO:0000256" key="3">
    <source>
        <dbReference type="ARBA" id="ARBA00022468"/>
    </source>
</evidence>
<dbReference type="SMART" id="SM00382">
    <property type="entry name" value="AAA"/>
    <property type="match status" value="1"/>
</dbReference>
<dbReference type="Gene3D" id="3.40.50.11210">
    <property type="entry name" value="Rap/Ran-GAP"/>
    <property type="match status" value="1"/>
</dbReference>
<name>A0A0L0DPI0_THETB</name>
<dbReference type="GO" id="GO:0005096">
    <property type="term" value="F:GTPase activator activity"/>
    <property type="evidence" value="ECO:0007669"/>
    <property type="project" value="UniProtKB-KW"/>
</dbReference>
<keyword evidence="4 10" id="KW-0812">Transmembrane</keyword>
<feature type="region of interest" description="Disordered" evidence="9">
    <location>
        <begin position="2066"/>
        <end position="2087"/>
    </location>
</feature>
<feature type="transmembrane region" description="Helical" evidence="10">
    <location>
        <begin position="2279"/>
        <end position="2298"/>
    </location>
</feature>
<feature type="compositionally biased region" description="Low complexity" evidence="9">
    <location>
        <begin position="2069"/>
        <end position="2087"/>
    </location>
</feature>
<feature type="transmembrane region" description="Helical" evidence="10">
    <location>
        <begin position="2248"/>
        <end position="2272"/>
    </location>
</feature>
<feature type="transmembrane region" description="Helical" evidence="10">
    <location>
        <begin position="2332"/>
        <end position="2351"/>
    </location>
</feature>
<sequence>MSKGGEHAHVLIGLISLRGLGAKTNAVVKASLVTHRANGEVEVDGAKTAPVLEMVHVLPPPPATRDAAGAPVLHAYYRVCLREDGEALDDSGLLQIEVYDHRVLGADVLVGMAALQLPLRKLSETGECILTWLPLSQSEPSPVKRCNSTASAQEITAHAVMDASTNSQGVMSLEDLAVRVMVVYEINETYAVKAARSVYAPPIDCRVEVAEARGWTPLFEPGTRMTVETALVAVDDEPASNPANYLQENPPELVGQYASLFATSRHVVLISSPTGRITPSVVAILASEQAGHRGRPLLVYWTVVFTKASIRYLALPTPPDEAMTVPQLLARLSPDWATPDATKSFRMREIDPKVPADAALVAELVRLETPEAEPKLKLGALLVTAGQTVENDMYSNRETTSLFDEFLGLMAQKVRLKGFGGYSAQLDTEHDGSGEYSYHVANFEGVEIMFHVSTELQYDETDEQRIQRKRFIGNDIVVVVFVEDEHTLFSGSALTSEYTNVLLVVSPITYQGAAYYRVAVARNKGVPAFGPPAAALYPRNAGFAAFLLTKAINASTAACASPEFLVRERRTRATYLELFHSKASSEAHDVPRGVWQPVKARIAPYAPGAGFPSPSAARGSGVAFVPVLADFPGHIDTFDSVGPFVFFGTADGVFLHQTGTEPRKVVSLRNVVQLGVDSVLGVLYLRTAPPQDNMFAITMRELFRGGDPTVVMLTPQRPTYFTWGVVDSRNVVAVVVGRGEGVVVFDASTIAFEPLARIRMPSTICSICLTERGLFVATSGERAVLAGAPAFEEFAGAGPSVAAAGVPAGGEAHDSSAALLEFVALSERLETERRERRVSALSSSRSFFRRKSSRGVADPLDSALAGARAGLCLSGDDSAVSENAGVTFSGSTAAHGAPGFYFVELFGRAGPKTVELTRSTSFETMAIATLRLSTGMLVAYPTYGVLLNEAGLVDRSFSNIWWTSVPRAFLPMGAFFVVCYELYLEVYSGLAGALVERVARVVDAPNECGLRGTFVTSWDSVRNVTSVDAIVLTPDKSEGADEWMPFADAPLMALRSTLLSKPPSLRGMLSMVDEASTAPPSEAGETDESIDLSRVESARINATLSEAVDRAREAAMSRAARKKLHRLRSRASALKRFRRRRRKAREANVVHALADVGAEATYVPPAPQIGVNTCHYCVSDMGIAAASQVAFVDIRAIFDAQATTGDPASFYADRLLAQLGSASPAIRSHLESSSSAAAVLRAAQRSRARAAPHNRQDRELDAAIMIVEQELLELDRILHFVGHSNLFPPDVGPAMVNIDALDCYVEMVDAAAEAGKEAIIDGAVAIEGEVGLEGKAGLGAGARTQVKVKGEIEAEDESGMALVETGTGLAAIGSEEGRPVAARATVPSCSAAYDDDARWVKCFNGGNASCVVDDVSGTETVPRCGCAEGWEGVQCSQCVSSDACTTPGTTCTAAFKWTDMPPQFAVGDGIGSSQQVSRGYALDCVLTDAFSVEQLGGGAVAYVCNAETRSCDLDVFETSAGVPHIFHCEFTGCSQSSSQRKTVTQCARTLCSCSGTDCSDSLTALLRNMQSSSFVDCDRGTGECFISQNELPLFIRATCGAQTCTRPQIAPDDVNPGLVVGLTVAALVLTAAALVGVVYLRCAAFRKSTARKSALPMAVSRALAVVGGSQDDGRRKAVLAASSIGYSLFGIRILKAVSAVFAPGKVHALMGASGAGKTTLLDILAARKSEGVLSGVVAYAGKPVVGLGGSYMAISGYVLQQDALPAHLTVREALIEAALLKLPPGTPLTDVVDKVDALVELLGLLAVEDSLIGTLDGDGARGLSGGQLRRVSIGTQLVTSPAVLLLDEPTSGLDAGAALSLMTMLSKLAAATGTTMVCSLHQPRSAIFQLVDSVLLLVEGARAFHGPPAALPQALEAAGFPVPPGFNAADFALDVVTAHAQPEPVAVSSRLALLGSTDSLIDALQAVDVHEAEIGGLPDVAEATAPASAEASEAAAARAAERKTQAASAARLAAAQAARIAAVQAGGAVVETTQQTAIGESLDEEQEETGDDGLYSYSYSYSEVGGGAEAPTHAPRRPAAASGPRVAPAAIANADEDEAQPGAVARAREWLHACARQTFVLLHRGVLELVRRPLLLRSHMAAALVIGLIIGVVYFDVEEDLSGVQDKAGILFFSVSLFSFGSLSVVDGFGAGRALMTRERAGGWYGSSVWLTTRTVVDALPLRVVPACVYAIVVYFMVGLRLESAAQFFNFVVVLAGVALAGAAQTAAVSLWSSSSGQASLIAVLLLLAQMLFGGFLINTDGMLPAIAWLRYFSFFGYAFEALMVNELRDQMVVFNPSGFTPILLNGNVILDNYALDEGAMVRDMVVLYVLWGGLLVLAWLGLVLRVREKR</sequence>
<keyword evidence="7 10" id="KW-1133">Transmembrane helix</keyword>
<dbReference type="InterPro" id="IPR017871">
    <property type="entry name" value="ABC_transporter-like_CS"/>
</dbReference>
<evidence type="ECO:0000313" key="14">
    <source>
        <dbReference type="Proteomes" id="UP000054408"/>
    </source>
</evidence>